<organism evidence="3 4">
    <name type="scientific">Aphanomyces stellatus</name>
    <dbReference type="NCBI Taxonomy" id="120398"/>
    <lineage>
        <taxon>Eukaryota</taxon>
        <taxon>Sar</taxon>
        <taxon>Stramenopiles</taxon>
        <taxon>Oomycota</taxon>
        <taxon>Saprolegniomycetes</taxon>
        <taxon>Saprolegniales</taxon>
        <taxon>Verrucalvaceae</taxon>
        <taxon>Aphanomyces</taxon>
    </lineage>
</organism>
<dbReference type="EMBL" id="CAADRA010000101">
    <property type="protein sequence ID" value="VFT78552.1"/>
    <property type="molecule type" value="Genomic_DNA"/>
</dbReference>
<feature type="compositionally biased region" description="Basic and acidic residues" evidence="1">
    <location>
        <begin position="479"/>
        <end position="499"/>
    </location>
</feature>
<evidence type="ECO:0000313" key="2">
    <source>
        <dbReference type="EMBL" id="KAF0719013.1"/>
    </source>
</evidence>
<evidence type="ECO:0000313" key="4">
    <source>
        <dbReference type="Proteomes" id="UP000332933"/>
    </source>
</evidence>
<name>A0A485K5D4_9STRA</name>
<dbReference type="Proteomes" id="UP000332933">
    <property type="component" value="Unassembled WGS sequence"/>
</dbReference>
<gene>
    <name evidence="3" type="primary">Aste57867_1333</name>
    <name evidence="2" type="ORF">As57867_001332</name>
    <name evidence="3" type="ORF">ASTE57867_1333</name>
</gene>
<dbReference type="SUPFAM" id="SSF48371">
    <property type="entry name" value="ARM repeat"/>
    <property type="match status" value="1"/>
</dbReference>
<feature type="region of interest" description="Disordered" evidence="1">
    <location>
        <begin position="1414"/>
        <end position="1442"/>
    </location>
</feature>
<feature type="compositionally biased region" description="Basic and acidic residues" evidence="1">
    <location>
        <begin position="448"/>
        <end position="458"/>
    </location>
</feature>
<dbReference type="InterPro" id="IPR016024">
    <property type="entry name" value="ARM-type_fold"/>
</dbReference>
<reference evidence="3 4" key="1">
    <citation type="submission" date="2019-03" db="EMBL/GenBank/DDBJ databases">
        <authorList>
            <person name="Gaulin E."/>
            <person name="Dumas B."/>
        </authorList>
    </citation>
    <scope>NUCLEOTIDE SEQUENCE [LARGE SCALE GENOMIC DNA]</scope>
    <source>
        <strain evidence="3">CBS 568.67</strain>
    </source>
</reference>
<reference evidence="2" key="2">
    <citation type="submission" date="2019-06" db="EMBL/GenBank/DDBJ databases">
        <title>Genomics analysis of Aphanomyces spp. identifies a new class of oomycete effector associated with host adaptation.</title>
        <authorList>
            <person name="Gaulin E."/>
        </authorList>
    </citation>
    <scope>NUCLEOTIDE SEQUENCE</scope>
    <source>
        <strain evidence="2">CBS 578.67</strain>
    </source>
</reference>
<evidence type="ECO:0000256" key="1">
    <source>
        <dbReference type="SAM" id="MobiDB-lite"/>
    </source>
</evidence>
<feature type="compositionally biased region" description="Polar residues" evidence="1">
    <location>
        <begin position="108"/>
        <end position="121"/>
    </location>
</feature>
<feature type="compositionally biased region" description="Basic and acidic residues" evidence="1">
    <location>
        <begin position="528"/>
        <end position="551"/>
    </location>
</feature>
<feature type="region of interest" description="Disordered" evidence="1">
    <location>
        <begin position="314"/>
        <end position="335"/>
    </location>
</feature>
<feature type="compositionally biased region" description="Basic and acidic residues" evidence="1">
    <location>
        <begin position="635"/>
        <end position="644"/>
    </location>
</feature>
<protein>
    <submittedName>
        <fullName evidence="3">Aste57867_1333 protein</fullName>
    </submittedName>
</protein>
<evidence type="ECO:0000313" key="3">
    <source>
        <dbReference type="EMBL" id="VFT78552.1"/>
    </source>
</evidence>
<feature type="region of interest" description="Disordered" evidence="1">
    <location>
        <begin position="38"/>
        <end position="133"/>
    </location>
</feature>
<feature type="compositionally biased region" description="Polar residues" evidence="1">
    <location>
        <begin position="80"/>
        <end position="93"/>
    </location>
</feature>
<keyword evidence="4" id="KW-1185">Reference proteome</keyword>
<dbReference type="EMBL" id="VJMH01000101">
    <property type="protein sequence ID" value="KAF0719013.1"/>
    <property type="molecule type" value="Genomic_DNA"/>
</dbReference>
<feature type="region of interest" description="Disordered" evidence="1">
    <location>
        <begin position="620"/>
        <end position="648"/>
    </location>
</feature>
<accession>A0A485K5D4</accession>
<feature type="region of interest" description="Disordered" evidence="1">
    <location>
        <begin position="448"/>
        <end position="562"/>
    </location>
</feature>
<sequence length="2034" mass="231278">MKKFFNFSLSPSKRKYEAKKRELESALQSIEDKKQRLFVSTFEGGDDNGDGNCGDDNGDGSCGDDGGKVRVDDEDPPAVQGSSPLQFTFSTPNDDFRYRQLKSRPRTSESAQSPSPTSIRPHTSAFALNTGDDMGHMPMSLAMTMSTISSTTISEKRHDILMPRASVLETLRRKSPEPVVWTLKEVVLLGDALHETRIGMVEVHLGTSLGETRKLIEQFVSSIPKTFCFWHPVDNVEMETLREGLITTSDLYEGHILIKELAMTKPKDDRIKRLVIKDRQQAAFEQFVQRQQAEPKPAAPSVSVLQLKPAANDLVEQSPPKPKKQELSAPPKPPKHVIYAANSSVEGQDCQIKFIYLPTLERIVIQLKTLADASACANLSLGEGEFRRLVHASEDISLLVFKLNEENTKPILQNLKLVPPNTAMENFMLRLKRFVQVPKMPFHWEKKPAANESQHDVDEGGSDVDVQGNLSKPLNYGPNHKEVSKPDEKHEEKNIETKVRTIVRSSPAKDTQAHASPLQPLEPVVSPKKSEIKLKSSPKRDFQKTKLKQDKQPQSVSVEHENFSHENVKRKAIKGVVVKAFNEKEEKQHDKSETSLQTIPMLDVSLTDDRHRRLRASLEMAARKASQHPTDDDETSKRSPKKLDIGNISGGHVEAAMKKLKAYVHSGAAIHAYHHDVHRDEIEKLYASQSKSISFARHCLVMSFIEFLDESGITLVPHPIEYAVDMDDDKNSMFHQLFLAVKEELDVCDTGWLRDIQHDIRKSVMDEIGTLVNLIDNKTSFTDDEIQTISRMEEKLTLACHISEWYRPTELRCSIFEGTFRMLSKREMMEPYKVAYISPKEKPFLPQFMKNQSALEIEIKDILEMLYILNYSYFNGQRATEKKLRHFTTLQSTQVERVQVMLQAIDERQAKLMELQLAFGDVTSEALLQRLCVLAKSISKAKALTKERSCKLPAFLSNLALNLTGLYSLYQMRLLPALTSHSKIQIAQSLRFLMELVKAHVHDTSPGVSTLGKYIEDTLTPLLALDKLNVERVKFKQDRLRLNGEFCASIIRQAHVLSMDGKFRWKARWDSKSSISSDSVDRYFFKAEHECYCEFVMLIPVIEANRSKDPTTETVLIDCPKWEEVQAHYFEKVSAAWTYLFYLQKKQNNFHVAFGLNIRHTDFLTPETLTSTHLHYFLTHPLVKQIGIGYAQASDVFRVVVRLYGNINPVQREPSSHLHDYEPNAFNELLLHLTETDGQHGYFIAEELTPPEYFVATYCFALRNIIFAVCRQSSLNELWEKQTLNVFLKKLYGFIQQKKTSNTVSVGQEYSLELLWGMLLISKEKEPWFLQMDESSGASPLTVQSGITPTVLDENTFDGVKLKLLVDCANSQDYIVAEYACASLAIFMTNRDTASFFISEFSFSRSLMLIQQARSKSPQKSPQHKSQHQIIHNTGDKSSNKDVYGSQLMYDENYRQNREIRAFVQLIHFVANCIRIVAKCPSLPNEYITTSEKVTKETFVALLTQCHDPPVLVQVLRGLRRLVTLSPTSGFDSYFNRPDFEHLYRMCFDDTLTCSVQSMALKCCRLLIKKYTTNIPLGRMMFDGRDKVIALLHSSSLKMKTQAVYMMLELAMIYILPEQLRQIADSFNTAETKGILIAMLSEFGAWLQDPNRKLQGQMLMDILIRLIIQLDLLSFVQDDFIVDAICKMIQAVTCESSIGIQENHETFHAGMPLRPMLCTSLAKVICKGGNSKWFLKTERLDIIVAVLGQDSTLTEEESAIALYLGNYESQAIKHICHVLGSFYELQMMNTVASEKGSFDVDESVLPEVVKRKRSDDLDPTVSVDILKKFRAIRKKQLVKVFFSKTEELKISRHLHKVYKYYIQLLAMIFQVHNNSMEVFGCSCKAHDGCESCTPSDLLRKGNGGEIFRWLLLAKRIPVTEGAMYNSIPEHEANSIVYNALRVLRFACFNHLFRKEFLEASTSTTNVLSAQCIAMLLKLRDICGDINNQYVVKKKGFLLDAVIVTGQLCAEDGVREQLGLQADIQSHIFSIINDM</sequence>
<dbReference type="OrthoDB" id="77594at2759"/>
<proteinExistence type="predicted"/>